<dbReference type="GO" id="GO:0015074">
    <property type="term" value="P:DNA integration"/>
    <property type="evidence" value="ECO:0007669"/>
    <property type="project" value="InterPro"/>
</dbReference>
<keyword evidence="2" id="KW-1185">Reference proteome</keyword>
<reference evidence="1 2" key="1">
    <citation type="submission" date="2016-10" db="EMBL/GenBank/DDBJ databases">
        <authorList>
            <person name="de Groot N.N."/>
        </authorList>
    </citation>
    <scope>NUCLEOTIDE SEQUENCE [LARGE SCALE GENOMIC DNA]</scope>
    <source>
        <strain evidence="1 2">CGMCC 1.8894</strain>
    </source>
</reference>
<dbReference type="Proteomes" id="UP000198539">
    <property type="component" value="Unassembled WGS sequence"/>
</dbReference>
<dbReference type="AlphaFoldDB" id="A0A1H3FJ32"/>
<dbReference type="SUPFAM" id="SSF53098">
    <property type="entry name" value="Ribonuclease H-like"/>
    <property type="match status" value="1"/>
</dbReference>
<protein>
    <submittedName>
        <fullName evidence="1">Integrase core domain-containing protein</fullName>
    </submittedName>
</protein>
<dbReference type="RefSeq" id="WP_143033575.1">
    <property type="nucleotide sequence ID" value="NZ_FNOM01000040.1"/>
</dbReference>
<organism evidence="1 2">
    <name type="scientific">Roseicitreum antarcticum</name>
    <dbReference type="NCBI Taxonomy" id="564137"/>
    <lineage>
        <taxon>Bacteria</taxon>
        <taxon>Pseudomonadati</taxon>
        <taxon>Pseudomonadota</taxon>
        <taxon>Alphaproteobacteria</taxon>
        <taxon>Rhodobacterales</taxon>
        <taxon>Paracoccaceae</taxon>
        <taxon>Roseicitreum</taxon>
    </lineage>
</organism>
<dbReference type="GO" id="GO:0003676">
    <property type="term" value="F:nucleic acid binding"/>
    <property type="evidence" value="ECO:0007669"/>
    <property type="project" value="InterPro"/>
</dbReference>
<dbReference type="InterPro" id="IPR012337">
    <property type="entry name" value="RNaseH-like_sf"/>
</dbReference>
<dbReference type="EMBL" id="FNOM01000040">
    <property type="protein sequence ID" value="SDX90378.1"/>
    <property type="molecule type" value="Genomic_DNA"/>
</dbReference>
<sequence>GRMNRTIKDATVKRFHYDDHNQFRTHLADFMAAYNFTRRLKTLGGLTPYAYICKIWTSEPDRFILDPIHKMPGMNS</sequence>
<dbReference type="Gene3D" id="3.30.420.10">
    <property type="entry name" value="Ribonuclease H-like superfamily/Ribonuclease H"/>
    <property type="match status" value="1"/>
</dbReference>
<name>A0A1H3FJ32_9RHOB</name>
<gene>
    <name evidence="1" type="ORF">SAMN04488238_1401</name>
</gene>
<evidence type="ECO:0000313" key="1">
    <source>
        <dbReference type="EMBL" id="SDX90378.1"/>
    </source>
</evidence>
<accession>A0A1H3FJ32</accession>
<evidence type="ECO:0000313" key="2">
    <source>
        <dbReference type="Proteomes" id="UP000198539"/>
    </source>
</evidence>
<dbReference type="InterPro" id="IPR036397">
    <property type="entry name" value="RNaseH_sf"/>
</dbReference>
<dbReference type="OrthoDB" id="9803878at2"/>
<proteinExistence type="predicted"/>
<feature type="non-terminal residue" evidence="1">
    <location>
        <position position="1"/>
    </location>
</feature>